<dbReference type="SUPFAM" id="SSF55729">
    <property type="entry name" value="Acyl-CoA N-acyltransferases (Nat)"/>
    <property type="match status" value="1"/>
</dbReference>
<dbReference type="InterPro" id="IPR051531">
    <property type="entry name" value="N-acetyltransferase"/>
</dbReference>
<feature type="domain" description="N-acetyltransferase" evidence="1">
    <location>
        <begin position="31"/>
        <end position="208"/>
    </location>
</feature>
<name>A0A8H4ZV32_9HYPO</name>
<dbReference type="Pfam" id="PF13302">
    <property type="entry name" value="Acetyltransf_3"/>
    <property type="match status" value="1"/>
</dbReference>
<dbReference type="Gene3D" id="3.40.630.30">
    <property type="match status" value="1"/>
</dbReference>
<dbReference type="InterPro" id="IPR000182">
    <property type="entry name" value="GNAT_dom"/>
</dbReference>
<evidence type="ECO:0000259" key="1">
    <source>
        <dbReference type="PROSITE" id="PS51186"/>
    </source>
</evidence>
<evidence type="ECO:0000313" key="2">
    <source>
        <dbReference type="EMBL" id="KAF5252570.1"/>
    </source>
</evidence>
<dbReference type="InterPro" id="IPR016181">
    <property type="entry name" value="Acyl_CoA_acyltransferase"/>
</dbReference>
<reference evidence="2 3" key="1">
    <citation type="journal article" date="2020" name="BMC Genomics">
        <title>Correction to: Identification and distribution of gene clusters required for synthesis of sphingolipid metabolism inhibitors in diverse species of the filamentous fungus Fusarium.</title>
        <authorList>
            <person name="Kim H.S."/>
            <person name="Lohmar J.M."/>
            <person name="Busman M."/>
            <person name="Brown D.W."/>
            <person name="Naumann T.A."/>
            <person name="Divon H.H."/>
            <person name="Lysoe E."/>
            <person name="Uhlig S."/>
            <person name="Proctor R.H."/>
        </authorList>
    </citation>
    <scope>NUCLEOTIDE SEQUENCE [LARGE SCALE GENOMIC DNA]</scope>
    <source>
        <strain evidence="2 3">NRRL 25214</strain>
    </source>
</reference>
<keyword evidence="3" id="KW-1185">Reference proteome</keyword>
<dbReference type="Proteomes" id="UP000573603">
    <property type="component" value="Unassembled WGS sequence"/>
</dbReference>
<dbReference type="PANTHER" id="PTHR43792:SF1">
    <property type="entry name" value="N-ACETYLTRANSFERASE DOMAIN-CONTAINING PROTEIN"/>
    <property type="match status" value="1"/>
</dbReference>
<dbReference type="GO" id="GO:0016747">
    <property type="term" value="F:acyltransferase activity, transferring groups other than amino-acyl groups"/>
    <property type="evidence" value="ECO:0007669"/>
    <property type="project" value="InterPro"/>
</dbReference>
<dbReference type="PROSITE" id="PS51186">
    <property type="entry name" value="GNAT"/>
    <property type="match status" value="1"/>
</dbReference>
<dbReference type="AlphaFoldDB" id="A0A8H4ZV32"/>
<proteinExistence type="predicted"/>
<dbReference type="PANTHER" id="PTHR43792">
    <property type="entry name" value="GNAT FAMILY, PUTATIVE (AFU_ORTHOLOGUE AFUA_3G00765)-RELATED-RELATED"/>
    <property type="match status" value="1"/>
</dbReference>
<accession>A0A8H4ZV32</accession>
<protein>
    <recommendedName>
        <fullName evidence="1">N-acetyltransferase domain-containing protein</fullName>
    </recommendedName>
</protein>
<evidence type="ECO:0000313" key="3">
    <source>
        <dbReference type="Proteomes" id="UP000573603"/>
    </source>
</evidence>
<sequence length="235" mass="25833">MAIPESKIRVMTTMPALPLAMPRANIKTERLVLRPLSHEDLADYHALRTQPEVVEYIPTGRADQDLNETQAVLDLEAANFVWGIRLAATSQFIGAGGVHGVDGQTCWPSLSYYVRYEYWGCGYASEAMAAVVTAWWRLPRSLGVEMELNPLLVGSAVSASEEVPEHLFAFIASTNAGSIGVMRKLGFYKFKDWEVLDSRAGYEGQMVTLVGFLLQRPAALKALGPLFRAASIVLV</sequence>
<dbReference type="EMBL" id="JABEVY010000055">
    <property type="protein sequence ID" value="KAF5252570.1"/>
    <property type="molecule type" value="Genomic_DNA"/>
</dbReference>
<comment type="caution">
    <text evidence="2">The sequence shown here is derived from an EMBL/GenBank/DDBJ whole genome shotgun (WGS) entry which is preliminary data.</text>
</comment>
<gene>
    <name evidence="2" type="ORF">FANTH_2464</name>
</gene>
<organism evidence="2 3">
    <name type="scientific">Fusarium anthophilum</name>
    <dbReference type="NCBI Taxonomy" id="48485"/>
    <lineage>
        <taxon>Eukaryota</taxon>
        <taxon>Fungi</taxon>
        <taxon>Dikarya</taxon>
        <taxon>Ascomycota</taxon>
        <taxon>Pezizomycotina</taxon>
        <taxon>Sordariomycetes</taxon>
        <taxon>Hypocreomycetidae</taxon>
        <taxon>Hypocreales</taxon>
        <taxon>Nectriaceae</taxon>
        <taxon>Fusarium</taxon>
        <taxon>Fusarium fujikuroi species complex</taxon>
    </lineage>
</organism>